<evidence type="ECO:0000259" key="4">
    <source>
        <dbReference type="PROSITE" id="PS01124"/>
    </source>
</evidence>
<keyword evidence="6" id="KW-1185">Reference proteome</keyword>
<evidence type="ECO:0000313" key="5">
    <source>
        <dbReference type="EMBL" id="APF38334.1"/>
    </source>
</evidence>
<keyword evidence="2" id="KW-0238">DNA-binding</keyword>
<keyword evidence="3" id="KW-0804">Transcription</keyword>
<protein>
    <recommendedName>
        <fullName evidence="4">HTH araC/xylS-type domain-containing protein</fullName>
    </recommendedName>
</protein>
<dbReference type="KEGG" id="cdq:BOQ54_14220"/>
<accession>A0AAC9JU26</accession>
<dbReference type="Pfam" id="PF12833">
    <property type="entry name" value="HTH_18"/>
    <property type="match status" value="1"/>
</dbReference>
<dbReference type="InterPro" id="IPR003313">
    <property type="entry name" value="AraC-bd"/>
</dbReference>
<dbReference type="GO" id="GO:0003700">
    <property type="term" value="F:DNA-binding transcription factor activity"/>
    <property type="evidence" value="ECO:0007669"/>
    <property type="project" value="InterPro"/>
</dbReference>
<dbReference type="AlphaFoldDB" id="A0AAC9JU26"/>
<dbReference type="SUPFAM" id="SSF46689">
    <property type="entry name" value="Homeodomain-like"/>
    <property type="match status" value="2"/>
</dbReference>
<dbReference type="PANTHER" id="PTHR46796">
    <property type="entry name" value="HTH-TYPE TRANSCRIPTIONAL ACTIVATOR RHAS-RELATED"/>
    <property type="match status" value="1"/>
</dbReference>
<dbReference type="PANTHER" id="PTHR46796:SF2">
    <property type="entry name" value="TRANSCRIPTIONAL REGULATORY PROTEIN"/>
    <property type="match status" value="1"/>
</dbReference>
<sequence length="281" mass="30654">MVLQQATADDWFRTRRDDTRGAEALQAGLSRHAYGRHAHATYAVGFTERGSQSFWCRGARHRTQPGSVILFSPFDLHDGHATTDAGVVYRMLYLAPEQLSAALAELGPRHEIGFRDVVAEDPPLAAALFAYARELDAGDDPFAAGERYLGLAAALMRHAGRRGRAEDAGHGAIARLAARMREEMAERLTIEALAEGEGLGRFQLIRAFRRRFGLPPSEYLRAIRLEAAKGALARGVPPAEAAAGAGFTDQAHLTRLFKRAYGLTPAAYARQAGVPRPPRRT</sequence>
<organism evidence="5 6">
    <name type="scientific">Chelatococcus daeguensis</name>
    <dbReference type="NCBI Taxonomy" id="444444"/>
    <lineage>
        <taxon>Bacteria</taxon>
        <taxon>Pseudomonadati</taxon>
        <taxon>Pseudomonadota</taxon>
        <taxon>Alphaproteobacteria</taxon>
        <taxon>Hyphomicrobiales</taxon>
        <taxon>Chelatococcaceae</taxon>
        <taxon>Chelatococcus</taxon>
    </lineage>
</organism>
<dbReference type="GO" id="GO:0043565">
    <property type="term" value="F:sequence-specific DNA binding"/>
    <property type="evidence" value="ECO:0007669"/>
    <property type="project" value="InterPro"/>
</dbReference>
<dbReference type="InterPro" id="IPR037923">
    <property type="entry name" value="HTH-like"/>
</dbReference>
<dbReference type="InterPro" id="IPR050204">
    <property type="entry name" value="AraC_XylS_family_regulators"/>
</dbReference>
<proteinExistence type="predicted"/>
<name>A0AAC9JU26_9HYPH</name>
<evidence type="ECO:0000313" key="6">
    <source>
        <dbReference type="Proteomes" id="UP000182703"/>
    </source>
</evidence>
<dbReference type="Proteomes" id="UP000182703">
    <property type="component" value="Chromosome"/>
</dbReference>
<dbReference type="InterPro" id="IPR018060">
    <property type="entry name" value="HTH_AraC"/>
</dbReference>
<dbReference type="EMBL" id="CP018095">
    <property type="protein sequence ID" value="APF38334.1"/>
    <property type="molecule type" value="Genomic_DNA"/>
</dbReference>
<gene>
    <name evidence="5" type="ORF">BOQ54_14220</name>
</gene>
<dbReference type="PROSITE" id="PS01124">
    <property type="entry name" value="HTH_ARAC_FAMILY_2"/>
    <property type="match status" value="1"/>
</dbReference>
<dbReference type="InterPro" id="IPR009057">
    <property type="entry name" value="Homeodomain-like_sf"/>
</dbReference>
<dbReference type="Pfam" id="PF02311">
    <property type="entry name" value="AraC_binding"/>
    <property type="match status" value="1"/>
</dbReference>
<evidence type="ECO:0000256" key="2">
    <source>
        <dbReference type="ARBA" id="ARBA00023125"/>
    </source>
</evidence>
<reference evidence="5 6" key="1">
    <citation type="submission" date="2016-11" db="EMBL/GenBank/DDBJ databases">
        <title>Complete genome sequence of the aerobically denitrifying bacterium Chelatococcus daeguensis TAD1.</title>
        <authorList>
            <person name="Yang Y."/>
            <person name="Huang S."/>
            <person name="Lin E."/>
        </authorList>
    </citation>
    <scope>NUCLEOTIDE SEQUENCE [LARGE SCALE GENOMIC DNA]</scope>
    <source>
        <strain evidence="5 6">TAD1</strain>
    </source>
</reference>
<keyword evidence="1" id="KW-0805">Transcription regulation</keyword>
<evidence type="ECO:0000256" key="1">
    <source>
        <dbReference type="ARBA" id="ARBA00023015"/>
    </source>
</evidence>
<dbReference type="SMART" id="SM00342">
    <property type="entry name" value="HTH_ARAC"/>
    <property type="match status" value="1"/>
</dbReference>
<feature type="domain" description="HTH araC/xylS-type" evidence="4">
    <location>
        <begin position="174"/>
        <end position="271"/>
    </location>
</feature>
<dbReference type="SUPFAM" id="SSF51215">
    <property type="entry name" value="Regulatory protein AraC"/>
    <property type="match status" value="1"/>
</dbReference>
<dbReference type="Gene3D" id="1.10.10.60">
    <property type="entry name" value="Homeodomain-like"/>
    <property type="match status" value="1"/>
</dbReference>
<evidence type="ECO:0000256" key="3">
    <source>
        <dbReference type="ARBA" id="ARBA00023163"/>
    </source>
</evidence>